<keyword evidence="2" id="KW-1185">Reference proteome</keyword>
<evidence type="ECO:0000313" key="2">
    <source>
        <dbReference type="Proteomes" id="UP000295198"/>
    </source>
</evidence>
<name>A0A4Q4ZAI3_9ACTN</name>
<organism evidence="1 2">
    <name type="scientific">Nocardioides guangzhouensis</name>
    <dbReference type="NCBI Taxonomy" id="2497878"/>
    <lineage>
        <taxon>Bacteria</taxon>
        <taxon>Bacillati</taxon>
        <taxon>Actinomycetota</taxon>
        <taxon>Actinomycetes</taxon>
        <taxon>Propionibacteriales</taxon>
        <taxon>Nocardioidaceae</taxon>
        <taxon>Nocardioides</taxon>
    </lineage>
</organism>
<reference evidence="1 2" key="1">
    <citation type="submission" date="2019-01" db="EMBL/GenBank/DDBJ databases">
        <title>Nocardioides guangzhouensis sp. nov., an actinobacterium isolated from soil.</title>
        <authorList>
            <person name="Fu Y."/>
            <person name="Cai Y."/>
            <person name="Lin Z."/>
            <person name="Chen P."/>
        </authorList>
    </citation>
    <scope>NUCLEOTIDE SEQUENCE [LARGE SCALE GENOMIC DNA]</scope>
    <source>
        <strain evidence="1 2">130</strain>
    </source>
</reference>
<dbReference type="RefSeq" id="WP_134718365.1">
    <property type="nucleotide sequence ID" value="NZ_SDKM01000020.1"/>
</dbReference>
<protein>
    <submittedName>
        <fullName evidence="1">Uncharacterized protein</fullName>
    </submittedName>
</protein>
<gene>
    <name evidence="1" type="ORF">EKO23_14100</name>
</gene>
<evidence type="ECO:0000313" key="1">
    <source>
        <dbReference type="EMBL" id="RYP84902.1"/>
    </source>
</evidence>
<dbReference type="Proteomes" id="UP000295198">
    <property type="component" value="Unassembled WGS sequence"/>
</dbReference>
<dbReference type="EMBL" id="SDKM01000020">
    <property type="protein sequence ID" value="RYP84902.1"/>
    <property type="molecule type" value="Genomic_DNA"/>
</dbReference>
<proteinExistence type="predicted"/>
<dbReference type="AlphaFoldDB" id="A0A4Q4ZAI3"/>
<comment type="caution">
    <text evidence="1">The sequence shown here is derived from an EMBL/GenBank/DDBJ whole genome shotgun (WGS) entry which is preliminary data.</text>
</comment>
<dbReference type="OrthoDB" id="4350291at2"/>
<accession>A0A4Q4ZAI3</accession>
<sequence>MQAAVATKVTDAIQQQVDVEALLNQVFAGVITDRPRLQALVGPITGATNALIETQVREFLASDDFADLWVRVSTKAQQTLVRVLKGEESGAVSIQRATNSFSICPRSSTR</sequence>